<dbReference type="Pfam" id="PF14360">
    <property type="entry name" value="PAP2_C"/>
    <property type="match status" value="1"/>
</dbReference>
<dbReference type="GO" id="GO:0005886">
    <property type="term" value="C:plasma membrane"/>
    <property type="evidence" value="ECO:0007669"/>
    <property type="project" value="TreeGrafter"/>
</dbReference>
<feature type="transmembrane region" description="Helical" evidence="9">
    <location>
        <begin position="48"/>
        <end position="70"/>
    </location>
</feature>
<keyword evidence="4 9" id="KW-0812">Transmembrane</keyword>
<evidence type="ECO:0000256" key="2">
    <source>
        <dbReference type="ARBA" id="ARBA00005441"/>
    </source>
</evidence>
<keyword evidence="8 9" id="KW-0472">Membrane</keyword>
<evidence type="ECO:0000256" key="9">
    <source>
        <dbReference type="SAM" id="Phobius"/>
    </source>
</evidence>
<dbReference type="GO" id="GO:0033188">
    <property type="term" value="F:sphingomyelin synthase activity"/>
    <property type="evidence" value="ECO:0007669"/>
    <property type="project" value="TreeGrafter"/>
</dbReference>
<sequence>MDARDDIETQLIEHGSESDVDDELTEAKRYPSFGQRMRMERQLFGRQFCPLFLSLVMLVYGALIVFRNLAFYRYRVGPRLRDVGFEVFHEFSKENMKYSDIPIKVMYIVDGFVLLGTFLGEGGAKRIKDAITCLCGKENEQDLRAYKPFTRPPRPHFVNVVRRMLCVYAIGHFLRACTYLATTLPGSSDHCIHSTGLHPPKTLLECFYKTQSINGNCGDLIFSGHMLFMWLSTCCVLKYGARAWGLKQLGPVHSGLLALCMILIAVQIAFILKSRHHYTVDIVVATYTVPLLWNFYNNTIQPEDLKVDYQALEDHESVPRSRRRVLIENCIVAFALFILVLLVLIVVHGNFNFLHPKPHTAPIN</sequence>
<accession>A0A7S2W8S8</accession>
<evidence type="ECO:0000313" key="11">
    <source>
        <dbReference type="EMBL" id="CAD9673975.1"/>
    </source>
</evidence>
<evidence type="ECO:0000256" key="5">
    <source>
        <dbReference type="ARBA" id="ARBA00022919"/>
    </source>
</evidence>
<dbReference type="GO" id="GO:0005789">
    <property type="term" value="C:endoplasmic reticulum membrane"/>
    <property type="evidence" value="ECO:0007669"/>
    <property type="project" value="TreeGrafter"/>
</dbReference>
<gene>
    <name evidence="11" type="ORF">QSP1433_LOCUS4524</name>
</gene>
<evidence type="ECO:0000256" key="8">
    <source>
        <dbReference type="ARBA" id="ARBA00023136"/>
    </source>
</evidence>
<dbReference type="InterPro" id="IPR025749">
    <property type="entry name" value="Sphingomyelin_synth-like_dom"/>
</dbReference>
<organism evidence="11">
    <name type="scientific">Mucochytrium quahogii</name>
    <dbReference type="NCBI Taxonomy" id="96639"/>
    <lineage>
        <taxon>Eukaryota</taxon>
        <taxon>Sar</taxon>
        <taxon>Stramenopiles</taxon>
        <taxon>Bigyra</taxon>
        <taxon>Labyrinthulomycetes</taxon>
        <taxon>Thraustochytrida</taxon>
        <taxon>Thraustochytriidae</taxon>
        <taxon>Mucochytrium</taxon>
    </lineage>
</organism>
<keyword evidence="3" id="KW-0808">Transferase</keyword>
<protein>
    <recommendedName>
        <fullName evidence="10">Sphingomyelin synthase-like domain-containing protein</fullName>
    </recommendedName>
</protein>
<dbReference type="InterPro" id="IPR045221">
    <property type="entry name" value="Sphingomyelin_synth-like"/>
</dbReference>
<evidence type="ECO:0000259" key="10">
    <source>
        <dbReference type="Pfam" id="PF14360"/>
    </source>
</evidence>
<proteinExistence type="inferred from homology"/>
<dbReference type="PANTHER" id="PTHR21290">
    <property type="entry name" value="SPHINGOMYELIN SYNTHETASE"/>
    <property type="match status" value="1"/>
</dbReference>
<dbReference type="GO" id="GO:0046513">
    <property type="term" value="P:ceramide biosynthetic process"/>
    <property type="evidence" value="ECO:0007669"/>
    <property type="project" value="TreeGrafter"/>
</dbReference>
<dbReference type="PANTHER" id="PTHR21290:SF62">
    <property type="entry name" value="PHOSPHATIDYLINOSITOL:CERAMIDE INOSITOLPHOSPHOTRANSFERASE 1-RELATED"/>
    <property type="match status" value="1"/>
</dbReference>
<evidence type="ECO:0000256" key="1">
    <source>
        <dbReference type="ARBA" id="ARBA00004141"/>
    </source>
</evidence>
<evidence type="ECO:0000256" key="4">
    <source>
        <dbReference type="ARBA" id="ARBA00022692"/>
    </source>
</evidence>
<keyword evidence="5" id="KW-0746">Sphingolipid metabolism</keyword>
<keyword evidence="7" id="KW-0443">Lipid metabolism</keyword>
<keyword evidence="6 9" id="KW-1133">Transmembrane helix</keyword>
<evidence type="ECO:0000256" key="6">
    <source>
        <dbReference type="ARBA" id="ARBA00022989"/>
    </source>
</evidence>
<feature type="domain" description="Sphingomyelin synthase-like" evidence="10">
    <location>
        <begin position="216"/>
        <end position="297"/>
    </location>
</feature>
<comment type="subcellular location">
    <subcellularLocation>
        <location evidence="1">Membrane</location>
        <topology evidence="1">Multi-pass membrane protein</topology>
    </subcellularLocation>
</comment>
<feature type="transmembrane region" description="Helical" evidence="9">
    <location>
        <begin position="325"/>
        <end position="347"/>
    </location>
</feature>
<name>A0A7S2W8S8_9STRA</name>
<comment type="similarity">
    <text evidence="2">Belongs to the sphingomyelin synthase family.</text>
</comment>
<feature type="transmembrane region" description="Helical" evidence="9">
    <location>
        <begin position="252"/>
        <end position="272"/>
    </location>
</feature>
<evidence type="ECO:0000256" key="7">
    <source>
        <dbReference type="ARBA" id="ARBA00023098"/>
    </source>
</evidence>
<dbReference type="AlphaFoldDB" id="A0A7S2W8S8"/>
<dbReference type="GO" id="GO:0000139">
    <property type="term" value="C:Golgi membrane"/>
    <property type="evidence" value="ECO:0007669"/>
    <property type="project" value="TreeGrafter"/>
</dbReference>
<dbReference type="EMBL" id="HBHK01007399">
    <property type="protein sequence ID" value="CAD9673975.1"/>
    <property type="molecule type" value="Transcribed_RNA"/>
</dbReference>
<dbReference type="GO" id="GO:0047493">
    <property type="term" value="F:ceramide cholinephosphotransferase activity"/>
    <property type="evidence" value="ECO:0007669"/>
    <property type="project" value="TreeGrafter"/>
</dbReference>
<reference evidence="11" key="1">
    <citation type="submission" date="2021-01" db="EMBL/GenBank/DDBJ databases">
        <authorList>
            <person name="Corre E."/>
            <person name="Pelletier E."/>
            <person name="Niang G."/>
            <person name="Scheremetjew M."/>
            <person name="Finn R."/>
            <person name="Kale V."/>
            <person name="Holt S."/>
            <person name="Cochrane G."/>
            <person name="Meng A."/>
            <person name="Brown T."/>
            <person name="Cohen L."/>
        </authorList>
    </citation>
    <scope>NUCLEOTIDE SEQUENCE</scope>
    <source>
        <strain evidence="11">NY070348D</strain>
    </source>
</reference>
<evidence type="ECO:0000256" key="3">
    <source>
        <dbReference type="ARBA" id="ARBA00022679"/>
    </source>
</evidence>